<dbReference type="GO" id="GO:0016763">
    <property type="term" value="F:pentosyltransferase activity"/>
    <property type="evidence" value="ECO:0007669"/>
    <property type="project" value="TreeGrafter"/>
</dbReference>
<evidence type="ECO:0000313" key="11">
    <source>
        <dbReference type="Proteomes" id="UP000562027"/>
    </source>
</evidence>
<evidence type="ECO:0000259" key="9">
    <source>
        <dbReference type="Pfam" id="PF02366"/>
    </source>
</evidence>
<dbReference type="InterPro" id="IPR003342">
    <property type="entry name" value="ArnT-like_N"/>
</dbReference>
<dbReference type="GO" id="GO:0005886">
    <property type="term" value="C:plasma membrane"/>
    <property type="evidence" value="ECO:0007669"/>
    <property type="project" value="UniProtKB-SubCell"/>
</dbReference>
<evidence type="ECO:0000256" key="7">
    <source>
        <dbReference type="ARBA" id="ARBA00023136"/>
    </source>
</evidence>
<dbReference type="PANTHER" id="PTHR33908">
    <property type="entry name" value="MANNOSYLTRANSFERASE YKCB-RELATED"/>
    <property type="match status" value="1"/>
</dbReference>
<feature type="domain" description="ArnT-like N-terminal" evidence="9">
    <location>
        <begin position="34"/>
        <end position="237"/>
    </location>
</feature>
<protein>
    <submittedName>
        <fullName evidence="10">4-amino-4-deoxy-L-arabinose transferase-like glycosyltransferase</fullName>
    </submittedName>
</protein>
<feature type="transmembrane region" description="Helical" evidence="8">
    <location>
        <begin position="348"/>
        <end position="366"/>
    </location>
</feature>
<evidence type="ECO:0000313" key="10">
    <source>
        <dbReference type="EMBL" id="MBB4842859.1"/>
    </source>
</evidence>
<evidence type="ECO:0000256" key="8">
    <source>
        <dbReference type="SAM" id="Phobius"/>
    </source>
</evidence>
<proteinExistence type="predicted"/>
<feature type="transmembrane region" description="Helical" evidence="8">
    <location>
        <begin position="206"/>
        <end position="225"/>
    </location>
</feature>
<feature type="transmembrane region" description="Helical" evidence="8">
    <location>
        <begin position="81"/>
        <end position="99"/>
    </location>
</feature>
<feature type="transmembrane region" description="Helical" evidence="8">
    <location>
        <begin position="286"/>
        <end position="304"/>
    </location>
</feature>
<comment type="caution">
    <text evidence="10">The sequence shown here is derived from an EMBL/GenBank/DDBJ whole genome shotgun (WGS) entry which is preliminary data.</text>
</comment>
<keyword evidence="3" id="KW-0328">Glycosyltransferase</keyword>
<gene>
    <name evidence="10" type="ORF">HNP55_001374</name>
</gene>
<evidence type="ECO:0000256" key="5">
    <source>
        <dbReference type="ARBA" id="ARBA00022692"/>
    </source>
</evidence>
<keyword evidence="6 8" id="KW-1133">Transmembrane helix</keyword>
<keyword evidence="5 8" id="KW-0812">Transmembrane</keyword>
<evidence type="ECO:0000256" key="1">
    <source>
        <dbReference type="ARBA" id="ARBA00004651"/>
    </source>
</evidence>
<dbReference type="Pfam" id="PF02366">
    <property type="entry name" value="PMT"/>
    <property type="match status" value="1"/>
</dbReference>
<organism evidence="10 11">
    <name type="scientific">Roseateles oligotrophus</name>
    <dbReference type="NCBI Taxonomy" id="1769250"/>
    <lineage>
        <taxon>Bacteria</taxon>
        <taxon>Pseudomonadati</taxon>
        <taxon>Pseudomonadota</taxon>
        <taxon>Betaproteobacteria</taxon>
        <taxon>Burkholderiales</taxon>
        <taxon>Sphaerotilaceae</taxon>
        <taxon>Roseateles</taxon>
    </lineage>
</organism>
<sequence length="499" mass="55506">MRVLQHKWWGLALAALVYLISMPWRPVALPDEGRYVGVAAMMWHSGDWLLPQLNGLPYFHKPPLFYWLAGLSFGLTGETAIGARLVSCLAALGAIFVLCQLIRRHLDKAEAPAVCAWVLIFMVAQPFWHLGSQFANLDMLVASCISIAICALASHALRPSTGLRTLGFAAMALGVLAKGLIGVVLPMLVLAIWLCWSQGWRAVFQLVWLRGWAIFLAISLPWFIAMEQRYPGFMHYFFVVHHFKRYAAEGFNNVMPAWFYPGVLLIMTLPWSPAILWTLAQRLTRTTPLGQLGLVWLLAITVFFSLPSSKLLGYILPVGPALALLLAPQLARWHAQSSGWQRRLPTGLALGGAVLTVGMLIGIVWVDTKSNARLVDGIQAQWQPGDALVFEDQFTFDVPLLLKRGQPVPVILNKPFAPQLHDSWRKEIVEAAKFDGPKGRQILLEPQAWQALRCAAPRTWIVVPRQAQDVLIPERVGLPVLASSPRLVAYLWIAKGHCP</sequence>
<dbReference type="GO" id="GO:0006493">
    <property type="term" value="P:protein O-linked glycosylation"/>
    <property type="evidence" value="ECO:0007669"/>
    <property type="project" value="InterPro"/>
</dbReference>
<dbReference type="EMBL" id="JACHLP010000002">
    <property type="protein sequence ID" value="MBB4842859.1"/>
    <property type="molecule type" value="Genomic_DNA"/>
</dbReference>
<dbReference type="PANTHER" id="PTHR33908:SF3">
    <property type="entry name" value="UNDECAPRENYL PHOSPHATE-ALPHA-4-AMINO-4-DEOXY-L-ARABINOSE ARABINOSYL TRANSFERASE"/>
    <property type="match status" value="1"/>
</dbReference>
<accession>A0A840L9Q6</accession>
<dbReference type="Proteomes" id="UP000562027">
    <property type="component" value="Unassembled WGS sequence"/>
</dbReference>
<name>A0A840L9Q6_9BURK</name>
<evidence type="ECO:0000256" key="2">
    <source>
        <dbReference type="ARBA" id="ARBA00022475"/>
    </source>
</evidence>
<keyword evidence="7 8" id="KW-0472">Membrane</keyword>
<dbReference type="AlphaFoldDB" id="A0A840L9Q6"/>
<evidence type="ECO:0000256" key="4">
    <source>
        <dbReference type="ARBA" id="ARBA00022679"/>
    </source>
</evidence>
<keyword evidence="2" id="KW-1003">Cell membrane</keyword>
<dbReference type="GO" id="GO:0000030">
    <property type="term" value="F:mannosyltransferase activity"/>
    <property type="evidence" value="ECO:0007669"/>
    <property type="project" value="InterPro"/>
</dbReference>
<keyword evidence="4 10" id="KW-0808">Transferase</keyword>
<evidence type="ECO:0000256" key="3">
    <source>
        <dbReference type="ARBA" id="ARBA00022676"/>
    </source>
</evidence>
<dbReference type="GO" id="GO:0009103">
    <property type="term" value="P:lipopolysaccharide biosynthetic process"/>
    <property type="evidence" value="ECO:0007669"/>
    <property type="project" value="UniProtKB-ARBA"/>
</dbReference>
<feature type="transmembrane region" description="Helical" evidence="8">
    <location>
        <begin position="166"/>
        <end position="194"/>
    </location>
</feature>
<feature type="transmembrane region" description="Helical" evidence="8">
    <location>
        <begin position="111"/>
        <end position="128"/>
    </location>
</feature>
<reference evidence="10 11" key="1">
    <citation type="submission" date="2020-08" db="EMBL/GenBank/DDBJ databases">
        <title>Functional genomics of gut bacteria from endangered species of beetles.</title>
        <authorList>
            <person name="Carlos-Shanley C."/>
        </authorList>
    </citation>
    <scope>NUCLEOTIDE SEQUENCE [LARGE SCALE GENOMIC DNA]</scope>
    <source>
        <strain evidence="10 11">S00239</strain>
    </source>
</reference>
<dbReference type="InterPro" id="IPR050297">
    <property type="entry name" value="LipidA_mod_glycosyltrf_83"/>
</dbReference>
<evidence type="ECO:0000256" key="6">
    <source>
        <dbReference type="ARBA" id="ARBA00022989"/>
    </source>
</evidence>
<keyword evidence="11" id="KW-1185">Reference proteome</keyword>
<feature type="transmembrane region" description="Helical" evidence="8">
    <location>
        <begin position="258"/>
        <end position="280"/>
    </location>
</feature>
<comment type="subcellular location">
    <subcellularLocation>
        <location evidence="1">Cell membrane</location>
        <topology evidence="1">Multi-pass membrane protein</topology>
    </subcellularLocation>
</comment>
<dbReference type="RefSeq" id="WP_184297541.1">
    <property type="nucleotide sequence ID" value="NZ_JACHLP010000002.1"/>
</dbReference>
<dbReference type="GO" id="GO:0010041">
    <property type="term" value="P:response to iron(III) ion"/>
    <property type="evidence" value="ECO:0007669"/>
    <property type="project" value="TreeGrafter"/>
</dbReference>